<keyword evidence="11" id="KW-0472">Membrane</keyword>
<evidence type="ECO:0000313" key="17">
    <source>
        <dbReference type="Proteomes" id="UP000198324"/>
    </source>
</evidence>
<dbReference type="InterPro" id="IPR005467">
    <property type="entry name" value="His_kinase_dom"/>
</dbReference>
<evidence type="ECO:0000259" key="14">
    <source>
        <dbReference type="PROSITE" id="PS50113"/>
    </source>
</evidence>
<name>A0A239C360_9BACT</name>
<evidence type="ECO:0000256" key="10">
    <source>
        <dbReference type="SAM" id="Coils"/>
    </source>
</evidence>
<dbReference type="SMART" id="SM00304">
    <property type="entry name" value="HAMP"/>
    <property type="match status" value="1"/>
</dbReference>
<dbReference type="Gene3D" id="3.30.450.20">
    <property type="entry name" value="PAS domain"/>
    <property type="match status" value="2"/>
</dbReference>
<dbReference type="Pfam" id="PF02518">
    <property type="entry name" value="HATPase_c"/>
    <property type="match status" value="1"/>
</dbReference>
<evidence type="ECO:0000256" key="11">
    <source>
        <dbReference type="SAM" id="Phobius"/>
    </source>
</evidence>
<evidence type="ECO:0000256" key="1">
    <source>
        <dbReference type="ARBA" id="ARBA00000085"/>
    </source>
</evidence>
<dbReference type="PRINTS" id="PR00344">
    <property type="entry name" value="BCTRLSENSOR"/>
</dbReference>
<dbReference type="PROSITE" id="PS50113">
    <property type="entry name" value="PAC"/>
    <property type="match status" value="2"/>
</dbReference>
<dbReference type="SMART" id="SM00091">
    <property type="entry name" value="PAS"/>
    <property type="match status" value="1"/>
</dbReference>
<dbReference type="InterPro" id="IPR000014">
    <property type="entry name" value="PAS"/>
</dbReference>
<evidence type="ECO:0000259" key="13">
    <source>
        <dbReference type="PROSITE" id="PS50112"/>
    </source>
</evidence>
<dbReference type="AlphaFoldDB" id="A0A239C360"/>
<dbReference type="NCBIfam" id="TIGR00229">
    <property type="entry name" value="sensory_box"/>
    <property type="match status" value="2"/>
</dbReference>
<keyword evidence="9" id="KW-0902">Two-component regulatory system</keyword>
<dbReference type="SMART" id="SM00387">
    <property type="entry name" value="HATPase_c"/>
    <property type="match status" value="1"/>
</dbReference>
<dbReference type="SMART" id="SM00388">
    <property type="entry name" value="HisKA"/>
    <property type="match status" value="1"/>
</dbReference>
<evidence type="ECO:0000259" key="15">
    <source>
        <dbReference type="PROSITE" id="PS50885"/>
    </source>
</evidence>
<dbReference type="InterPro" id="IPR036097">
    <property type="entry name" value="HisK_dim/P_sf"/>
</dbReference>
<keyword evidence="7 16" id="KW-0418">Kinase</keyword>
<dbReference type="InterPro" id="IPR003594">
    <property type="entry name" value="HATPase_dom"/>
</dbReference>
<keyword evidence="8" id="KW-0067">ATP-binding</keyword>
<dbReference type="SUPFAM" id="SSF158472">
    <property type="entry name" value="HAMP domain-like"/>
    <property type="match status" value="1"/>
</dbReference>
<dbReference type="InterPro" id="IPR003660">
    <property type="entry name" value="HAMP_dom"/>
</dbReference>
<keyword evidence="17" id="KW-1185">Reference proteome</keyword>
<dbReference type="InterPro" id="IPR035965">
    <property type="entry name" value="PAS-like_dom_sf"/>
</dbReference>
<dbReference type="Pfam" id="PF13426">
    <property type="entry name" value="PAS_9"/>
    <property type="match status" value="1"/>
</dbReference>
<dbReference type="SUPFAM" id="SSF55874">
    <property type="entry name" value="ATPase domain of HSP90 chaperone/DNA topoisomerase II/histidine kinase"/>
    <property type="match status" value="1"/>
</dbReference>
<feature type="transmembrane region" description="Helical" evidence="11">
    <location>
        <begin position="12"/>
        <end position="36"/>
    </location>
</feature>
<dbReference type="SUPFAM" id="SSF55785">
    <property type="entry name" value="PYP-like sensor domain (PAS domain)"/>
    <property type="match status" value="2"/>
</dbReference>
<dbReference type="InterPro" id="IPR004358">
    <property type="entry name" value="Sig_transdc_His_kin-like_C"/>
</dbReference>
<gene>
    <name evidence="16" type="ORF">SAMN04488503_2889</name>
</gene>
<dbReference type="PROSITE" id="PS50112">
    <property type="entry name" value="PAS"/>
    <property type="match status" value="1"/>
</dbReference>
<proteinExistence type="predicted"/>
<dbReference type="OrthoDB" id="9805967at2"/>
<dbReference type="EMBL" id="FZOC01000007">
    <property type="protein sequence ID" value="SNS13803.1"/>
    <property type="molecule type" value="Genomic_DNA"/>
</dbReference>
<dbReference type="CDD" id="cd00082">
    <property type="entry name" value="HisKA"/>
    <property type="match status" value="1"/>
</dbReference>
<dbReference type="InterPro" id="IPR000700">
    <property type="entry name" value="PAS-assoc_C"/>
</dbReference>
<dbReference type="InterPro" id="IPR036890">
    <property type="entry name" value="HATPase_C_sf"/>
</dbReference>
<dbReference type="PROSITE" id="PS50885">
    <property type="entry name" value="HAMP"/>
    <property type="match status" value="1"/>
</dbReference>
<dbReference type="PANTHER" id="PTHR43065">
    <property type="entry name" value="SENSOR HISTIDINE KINASE"/>
    <property type="match status" value="1"/>
</dbReference>
<reference evidence="16 17" key="1">
    <citation type="submission" date="2017-06" db="EMBL/GenBank/DDBJ databases">
        <authorList>
            <person name="Kim H.J."/>
            <person name="Triplett B.A."/>
        </authorList>
    </citation>
    <scope>NUCLEOTIDE SEQUENCE [LARGE SCALE GENOMIC DNA]</scope>
    <source>
        <strain evidence="16 17">DSM 13116</strain>
    </source>
</reference>
<accession>A0A239C360</accession>
<evidence type="ECO:0000256" key="7">
    <source>
        <dbReference type="ARBA" id="ARBA00022777"/>
    </source>
</evidence>
<dbReference type="Pfam" id="PF08448">
    <property type="entry name" value="PAS_4"/>
    <property type="match status" value="1"/>
</dbReference>
<feature type="domain" description="Histidine kinase" evidence="12">
    <location>
        <begin position="531"/>
        <end position="758"/>
    </location>
</feature>
<dbReference type="EC" id="2.7.13.3" evidence="3"/>
<dbReference type="Gene3D" id="1.10.287.130">
    <property type="match status" value="1"/>
</dbReference>
<feature type="coiled-coil region" evidence="10">
    <location>
        <begin position="260"/>
        <end position="287"/>
    </location>
</feature>
<sequence>MRTPWSLLRTSLALKLIATAGLSLVLSVAALSYFAIRHQEDILMSYVVNEADRLGTTIKLGTRYAMMINSRDDLSQIITNIGSQPGIEAVRIVNKQGAIQFSNRAAEVDAVVAQRAPGCLVCHQSAPPPASAPLERRTRIFTDASGQRRLGIISPIQNEPGCAGDCHFHPPEQKVLGVIDVVLSLDATDREIAALKARSAGFTLAALAGMGLAIFFFMRRFVIRPIRKVITGAQLIAEGGQCTRIDIDQPDEMGALVHTIERMGESISEKQIELNRQRDEYQALFSQVPCIITVQDRNFRLLRYNQEFRDTFRPRPGDTCFHAYKGRADKCPNCPVEKTFETGRSFTSEESGQDADGVMRHWLVTSSPIRNAEGQVVAAMEMCLDISSRKQLEEKLEKSERKHLAIFKNIPNPVFVLDQDTLCILDCNESVKPVYGFERAELLGQSFLRLFPEEDRESHKLKLRQKSLHDRLINIAKDGRRLFVTVRLSPSEFSGQKVLLVTTSDMTKRLETEQQLIQASKMATLGEMATGMAHELNQPLTVIKTASSFIRRKAERGEEIPRDILTTLAQEVDAHVDRASKIINHLREFGRKPEMKLGPVDVGGILARSLDIFSQQFKLREIEVALDIEPDLPEVMADAGRLEQVFINMLLNARDAIEDKWGAKGGAAPPKGAKRISLSARLHKGAVRLEIADTGGGIPPGVREKIFEPFFTTKRVGTGTGLGLSISYGIVQDCGGSIVVESAPGEGAHFIIDLPVLHEAREGG</sequence>
<dbReference type="Gene3D" id="6.10.340.10">
    <property type="match status" value="1"/>
</dbReference>
<evidence type="ECO:0000256" key="4">
    <source>
        <dbReference type="ARBA" id="ARBA00022553"/>
    </source>
</evidence>
<evidence type="ECO:0000256" key="6">
    <source>
        <dbReference type="ARBA" id="ARBA00022741"/>
    </source>
</evidence>
<keyword evidence="5" id="KW-0808">Transferase</keyword>
<dbReference type="Proteomes" id="UP000198324">
    <property type="component" value="Unassembled WGS sequence"/>
</dbReference>
<feature type="transmembrane region" description="Helical" evidence="11">
    <location>
        <begin position="200"/>
        <end position="218"/>
    </location>
</feature>
<dbReference type="PANTHER" id="PTHR43065:SF46">
    <property type="entry name" value="C4-DICARBOXYLATE TRANSPORT SENSOR PROTEIN DCTB"/>
    <property type="match status" value="1"/>
</dbReference>
<feature type="domain" description="PAC" evidence="14">
    <location>
        <begin position="346"/>
        <end position="398"/>
    </location>
</feature>
<dbReference type="GO" id="GO:0005524">
    <property type="term" value="F:ATP binding"/>
    <property type="evidence" value="ECO:0007669"/>
    <property type="project" value="UniProtKB-KW"/>
</dbReference>
<feature type="domain" description="PAS" evidence="13">
    <location>
        <begin position="399"/>
        <end position="471"/>
    </location>
</feature>
<evidence type="ECO:0000256" key="9">
    <source>
        <dbReference type="ARBA" id="ARBA00023012"/>
    </source>
</evidence>
<dbReference type="PROSITE" id="PS50109">
    <property type="entry name" value="HIS_KIN"/>
    <property type="match status" value="1"/>
</dbReference>
<comment type="subcellular location">
    <subcellularLocation>
        <location evidence="2">Membrane</location>
    </subcellularLocation>
</comment>
<feature type="domain" description="PAC" evidence="14">
    <location>
        <begin position="466"/>
        <end position="518"/>
    </location>
</feature>
<comment type="catalytic activity">
    <reaction evidence="1">
        <text>ATP + protein L-histidine = ADP + protein N-phospho-L-histidine.</text>
        <dbReference type="EC" id="2.7.13.3"/>
    </reaction>
</comment>
<keyword evidence="11" id="KW-1133">Transmembrane helix</keyword>
<keyword evidence="6" id="KW-0547">Nucleotide-binding</keyword>
<evidence type="ECO:0000259" key="12">
    <source>
        <dbReference type="PROSITE" id="PS50109"/>
    </source>
</evidence>
<evidence type="ECO:0000256" key="3">
    <source>
        <dbReference type="ARBA" id="ARBA00012438"/>
    </source>
</evidence>
<dbReference type="SUPFAM" id="SSF47384">
    <property type="entry name" value="Homodimeric domain of signal transducing histidine kinase"/>
    <property type="match status" value="1"/>
</dbReference>
<feature type="domain" description="HAMP" evidence="15">
    <location>
        <begin position="220"/>
        <end position="272"/>
    </location>
</feature>
<dbReference type="Gene3D" id="3.30.450.290">
    <property type="match status" value="1"/>
</dbReference>
<evidence type="ECO:0000313" key="16">
    <source>
        <dbReference type="EMBL" id="SNS13803.1"/>
    </source>
</evidence>
<dbReference type="InterPro" id="IPR013656">
    <property type="entry name" value="PAS_4"/>
</dbReference>
<dbReference type="Gene3D" id="3.30.565.10">
    <property type="entry name" value="Histidine kinase-like ATPase, C-terminal domain"/>
    <property type="match status" value="1"/>
</dbReference>
<keyword evidence="10" id="KW-0175">Coiled coil</keyword>
<evidence type="ECO:0000256" key="2">
    <source>
        <dbReference type="ARBA" id="ARBA00004370"/>
    </source>
</evidence>
<dbReference type="GO" id="GO:0000155">
    <property type="term" value="F:phosphorelay sensor kinase activity"/>
    <property type="evidence" value="ECO:0007669"/>
    <property type="project" value="InterPro"/>
</dbReference>
<evidence type="ECO:0000256" key="8">
    <source>
        <dbReference type="ARBA" id="ARBA00022840"/>
    </source>
</evidence>
<dbReference type="Pfam" id="PF00512">
    <property type="entry name" value="HisKA"/>
    <property type="match status" value="1"/>
</dbReference>
<dbReference type="RefSeq" id="WP_089275093.1">
    <property type="nucleotide sequence ID" value="NZ_FZOC01000007.1"/>
</dbReference>
<dbReference type="GO" id="GO:0016020">
    <property type="term" value="C:membrane"/>
    <property type="evidence" value="ECO:0007669"/>
    <property type="project" value="UniProtKB-SubCell"/>
</dbReference>
<dbReference type="CDD" id="cd00130">
    <property type="entry name" value="PAS"/>
    <property type="match status" value="1"/>
</dbReference>
<dbReference type="InterPro" id="IPR003661">
    <property type="entry name" value="HisK_dim/P_dom"/>
</dbReference>
<organism evidence="16 17">
    <name type="scientific">Humidesulfovibrio mexicanus</name>
    <dbReference type="NCBI Taxonomy" id="147047"/>
    <lineage>
        <taxon>Bacteria</taxon>
        <taxon>Pseudomonadati</taxon>
        <taxon>Thermodesulfobacteriota</taxon>
        <taxon>Desulfovibrionia</taxon>
        <taxon>Desulfovibrionales</taxon>
        <taxon>Desulfovibrionaceae</taxon>
        <taxon>Humidesulfovibrio</taxon>
    </lineage>
</organism>
<protein>
    <recommendedName>
        <fullName evidence="3">histidine kinase</fullName>
        <ecNumber evidence="3">2.7.13.3</ecNumber>
    </recommendedName>
</protein>
<dbReference type="CDD" id="cd06225">
    <property type="entry name" value="HAMP"/>
    <property type="match status" value="1"/>
</dbReference>
<evidence type="ECO:0000256" key="5">
    <source>
        <dbReference type="ARBA" id="ARBA00022679"/>
    </source>
</evidence>
<keyword evidence="11" id="KW-0812">Transmembrane</keyword>
<dbReference type="Pfam" id="PF00672">
    <property type="entry name" value="HAMP"/>
    <property type="match status" value="1"/>
</dbReference>
<keyword evidence="4" id="KW-0597">Phosphoprotein</keyword>